<evidence type="ECO:0000313" key="13">
    <source>
        <dbReference type="EMBL" id="KAG7576334.1"/>
    </source>
</evidence>
<dbReference type="GO" id="GO:0004857">
    <property type="term" value="F:enzyme inhibitor activity"/>
    <property type="evidence" value="ECO:0007669"/>
    <property type="project" value="InterPro"/>
</dbReference>
<feature type="transmembrane region" description="Helical" evidence="11">
    <location>
        <begin position="12"/>
        <end position="31"/>
    </location>
</feature>
<keyword evidence="11" id="KW-0472">Membrane</keyword>
<dbReference type="EC" id="3.1.1.11" evidence="3 10"/>
<sequence>MGSDGDKKKKFIIAGSVSGFLVIMVVSVAVVTSKHSPKADENHIKKTSKAVQAVCAPTDFKDTCVNSLMGASPNSAEPLDLIKLGFNVTIKSINESLKKASGDVKAKADKNPEAKGAFELCEKLMIDAIDDLKKCMDHGFSVDRIEVFVEDLRVWLSGSIAFQQTCMDSFGEIKSNLMQDMLKIFQTSRELSSNSLAMVTSISTLLPNSNITGLTGALANYARKLLSTEDGIPNWVGPEARRLMAAQGGGPGPVKANAVVAQDGSGQFKTITDALNAVPKGNTVPFVIHIKEGIYKEKVMVTKKMPYVTFIGDGPNKTVVTGSLNFGIGKVKTFLTATISEFQSPLLKTLKIHKRQILNITKFCFAAIEGDHFTAKNIGIENTAGPEGGQAVALRVSADYAVFHSCQIDGHQDTLYVHSHRQFYRDCTVSGTVDFIFGDAKCILQNCKIVVRKPNKGQSCMVTAQGRSNVRESTGLVLHGCHITGDPAYIPMKTVNKAYLGRPWKEFSRTIIMKTTIDDVIDPAGWLPWSGDFALKTLYYAEHMNTGPGSNQAQRVKWPGIKKLTPQDALLYTGDRFLRGDTWIPQTQVPYTANI</sequence>
<evidence type="ECO:0000259" key="12">
    <source>
        <dbReference type="SMART" id="SM00856"/>
    </source>
</evidence>
<comment type="catalytic activity">
    <reaction evidence="10">
        <text>[(1-&gt;4)-alpha-D-galacturonosyl methyl ester](n) + n H2O = [(1-&gt;4)-alpha-D-galacturonosyl](n) + n methanol + n H(+)</text>
        <dbReference type="Rhea" id="RHEA:22380"/>
        <dbReference type="Rhea" id="RHEA-COMP:14570"/>
        <dbReference type="Rhea" id="RHEA-COMP:14573"/>
        <dbReference type="ChEBI" id="CHEBI:15377"/>
        <dbReference type="ChEBI" id="CHEBI:15378"/>
        <dbReference type="ChEBI" id="CHEBI:17790"/>
        <dbReference type="ChEBI" id="CHEBI:140522"/>
        <dbReference type="ChEBI" id="CHEBI:140523"/>
        <dbReference type="EC" id="3.1.1.11"/>
    </reaction>
</comment>
<accession>A0A8T2AWH7</accession>
<keyword evidence="11" id="KW-1133">Transmembrane helix</keyword>
<evidence type="ECO:0000256" key="6">
    <source>
        <dbReference type="ARBA" id="ARBA00022801"/>
    </source>
</evidence>
<dbReference type="Pfam" id="PF01095">
    <property type="entry name" value="Pectinesterase"/>
    <property type="match status" value="2"/>
</dbReference>
<dbReference type="NCBIfam" id="TIGR01614">
    <property type="entry name" value="PME_inhib"/>
    <property type="match status" value="1"/>
</dbReference>
<evidence type="ECO:0000256" key="4">
    <source>
        <dbReference type="ARBA" id="ARBA00022512"/>
    </source>
</evidence>
<comment type="subcellular location">
    <subcellularLocation>
        <location evidence="1 10">Secreted</location>
        <location evidence="1 10">Cell wall</location>
    </subcellularLocation>
</comment>
<feature type="domain" description="Pectinesterase inhibitor" evidence="12">
    <location>
        <begin position="46"/>
        <end position="198"/>
    </location>
</feature>
<keyword evidence="5 10" id="KW-0964">Secreted</keyword>
<evidence type="ECO:0000256" key="7">
    <source>
        <dbReference type="ARBA" id="ARBA00023085"/>
    </source>
</evidence>
<dbReference type="InterPro" id="IPR018040">
    <property type="entry name" value="Pectinesterase_Tyr_AS"/>
</dbReference>
<name>A0A8T2AWH7_9BRAS</name>
<dbReference type="InterPro" id="IPR006501">
    <property type="entry name" value="Pectinesterase_inhib_dom"/>
</dbReference>
<dbReference type="InterPro" id="IPR033131">
    <property type="entry name" value="Pectinesterase_Asp_AS"/>
</dbReference>
<organism evidence="13 14">
    <name type="scientific">Arabidopsis thaliana x Arabidopsis arenosa</name>
    <dbReference type="NCBI Taxonomy" id="1240361"/>
    <lineage>
        <taxon>Eukaryota</taxon>
        <taxon>Viridiplantae</taxon>
        <taxon>Streptophyta</taxon>
        <taxon>Embryophyta</taxon>
        <taxon>Tracheophyta</taxon>
        <taxon>Spermatophyta</taxon>
        <taxon>Magnoliopsida</taxon>
        <taxon>eudicotyledons</taxon>
        <taxon>Gunneridae</taxon>
        <taxon>Pentapetalae</taxon>
        <taxon>rosids</taxon>
        <taxon>malvids</taxon>
        <taxon>Brassicales</taxon>
        <taxon>Brassicaceae</taxon>
        <taxon>Camelineae</taxon>
        <taxon>Arabidopsis</taxon>
    </lineage>
</organism>
<feature type="active site" evidence="9">
    <location>
        <position position="434"/>
    </location>
</feature>
<evidence type="ECO:0000256" key="2">
    <source>
        <dbReference type="ARBA" id="ARBA00005184"/>
    </source>
</evidence>
<evidence type="ECO:0000256" key="11">
    <source>
        <dbReference type="SAM" id="Phobius"/>
    </source>
</evidence>
<keyword evidence="6 10" id="KW-0378">Hydrolase</keyword>
<keyword evidence="8 10" id="KW-0961">Cell wall biogenesis/degradation</keyword>
<dbReference type="Pfam" id="PF04043">
    <property type="entry name" value="PMEI"/>
    <property type="match status" value="1"/>
</dbReference>
<dbReference type="FunFam" id="1.20.140.40:FF:000001">
    <property type="entry name" value="Pectinesterase"/>
    <property type="match status" value="1"/>
</dbReference>
<comment type="pathway">
    <text evidence="2 10">Glycan metabolism; pectin degradation; 2-dehydro-3-deoxy-D-gluconate from pectin: step 1/5.</text>
</comment>
<evidence type="ECO:0000313" key="14">
    <source>
        <dbReference type="Proteomes" id="UP000694240"/>
    </source>
</evidence>
<dbReference type="GO" id="GO:0042545">
    <property type="term" value="P:cell wall modification"/>
    <property type="evidence" value="ECO:0007669"/>
    <property type="project" value="UniProtKB-UniRule"/>
</dbReference>
<proteinExistence type="predicted"/>
<comment type="function">
    <text evidence="10">Acts in the modification of cell walls via demethylesterification of cell wall pectin.</text>
</comment>
<keyword evidence="11" id="KW-0812">Transmembrane</keyword>
<dbReference type="AlphaFoldDB" id="A0A8T2AWH7"/>
<evidence type="ECO:0000256" key="3">
    <source>
        <dbReference type="ARBA" id="ARBA00013229"/>
    </source>
</evidence>
<comment type="caution">
    <text evidence="13">The sequence shown here is derived from an EMBL/GenBank/DDBJ whole genome shotgun (WGS) entry which is preliminary data.</text>
</comment>
<dbReference type="GO" id="GO:0045490">
    <property type="term" value="P:pectin catabolic process"/>
    <property type="evidence" value="ECO:0007669"/>
    <property type="project" value="UniProtKB-UniRule"/>
</dbReference>
<dbReference type="PROSITE" id="PS00800">
    <property type="entry name" value="PECTINESTERASE_1"/>
    <property type="match status" value="1"/>
</dbReference>
<evidence type="ECO:0000256" key="5">
    <source>
        <dbReference type="ARBA" id="ARBA00022525"/>
    </source>
</evidence>
<keyword evidence="4 10" id="KW-0134">Cell wall</keyword>
<gene>
    <name evidence="13" type="ORF">ISN45_Aa03g007300</name>
</gene>
<dbReference type="SMART" id="SM00856">
    <property type="entry name" value="PMEI"/>
    <property type="match status" value="1"/>
</dbReference>
<evidence type="ECO:0000256" key="9">
    <source>
        <dbReference type="PROSITE-ProRule" id="PRU10040"/>
    </source>
</evidence>
<reference evidence="13 14" key="1">
    <citation type="submission" date="2020-12" db="EMBL/GenBank/DDBJ databases">
        <title>Concerted genomic and epigenomic changes stabilize Arabidopsis allopolyploids.</title>
        <authorList>
            <person name="Chen Z."/>
        </authorList>
    </citation>
    <scope>NUCLEOTIDE SEQUENCE [LARGE SCALE GENOMIC DNA]</scope>
    <source>
        <strain evidence="13">Allo738</strain>
        <tissue evidence="13">Leaf</tissue>
    </source>
</reference>
<dbReference type="InterPro" id="IPR000070">
    <property type="entry name" value="Pectinesterase_cat"/>
</dbReference>
<evidence type="ECO:0000256" key="8">
    <source>
        <dbReference type="ARBA" id="ARBA00023316"/>
    </source>
</evidence>
<dbReference type="CDD" id="cd15798">
    <property type="entry name" value="PMEI-like_3"/>
    <property type="match status" value="1"/>
</dbReference>
<dbReference type="FunFam" id="2.160.20.10:FF:000029">
    <property type="entry name" value="Pectinesterase 4"/>
    <property type="match status" value="1"/>
</dbReference>
<keyword evidence="7 10" id="KW-0063">Aspartyl esterase</keyword>
<protein>
    <recommendedName>
        <fullName evidence="3 10">Pectinesterase</fullName>
        <ecNumber evidence="3 10">3.1.1.11</ecNumber>
    </recommendedName>
</protein>
<dbReference type="PANTHER" id="PTHR31707">
    <property type="entry name" value="PECTINESTERASE"/>
    <property type="match status" value="1"/>
</dbReference>
<dbReference type="PROSITE" id="PS00503">
    <property type="entry name" value="PECTINESTERASE_2"/>
    <property type="match status" value="1"/>
</dbReference>
<dbReference type="Proteomes" id="UP000694240">
    <property type="component" value="Chromosome 8"/>
</dbReference>
<dbReference type="EMBL" id="JAEFBK010000008">
    <property type="protein sequence ID" value="KAG7576334.1"/>
    <property type="molecule type" value="Genomic_DNA"/>
</dbReference>
<evidence type="ECO:0000256" key="1">
    <source>
        <dbReference type="ARBA" id="ARBA00004191"/>
    </source>
</evidence>
<dbReference type="GO" id="GO:0030599">
    <property type="term" value="F:pectinesterase activity"/>
    <property type="evidence" value="ECO:0007669"/>
    <property type="project" value="UniProtKB-UniRule"/>
</dbReference>
<evidence type="ECO:0000256" key="10">
    <source>
        <dbReference type="RuleBase" id="RU000589"/>
    </source>
</evidence>
<keyword evidence="14" id="KW-1185">Reference proteome</keyword>